<dbReference type="GO" id="GO:0005664">
    <property type="term" value="C:nuclear origin of replication recognition complex"/>
    <property type="evidence" value="ECO:0007669"/>
    <property type="project" value="InterPro"/>
</dbReference>
<evidence type="ECO:0000256" key="5">
    <source>
        <dbReference type="ARBA" id="ARBA00023242"/>
    </source>
</evidence>
<comment type="subcellular location">
    <subcellularLocation>
        <location evidence="1">Nucleus</location>
    </subcellularLocation>
</comment>
<feature type="domain" description="Origin recognition complex subunit 3 winged helix C-terminal" evidence="8">
    <location>
        <begin position="600"/>
        <end position="753"/>
    </location>
</feature>
<dbReference type="AlphaFoldDB" id="A0A0C3SBD0"/>
<dbReference type="GO" id="GO:0003688">
    <property type="term" value="F:DNA replication origin binding"/>
    <property type="evidence" value="ECO:0007669"/>
    <property type="project" value="TreeGrafter"/>
</dbReference>
<reference evidence="9 10" key="1">
    <citation type="journal article" date="2014" name="PLoS Genet.">
        <title>Analysis of the Phlebiopsis gigantea genome, transcriptome and secretome provides insight into its pioneer colonization strategies of wood.</title>
        <authorList>
            <person name="Hori C."/>
            <person name="Ishida T."/>
            <person name="Igarashi K."/>
            <person name="Samejima M."/>
            <person name="Suzuki H."/>
            <person name="Master E."/>
            <person name="Ferreira P."/>
            <person name="Ruiz-Duenas F.J."/>
            <person name="Held B."/>
            <person name="Canessa P."/>
            <person name="Larrondo L.F."/>
            <person name="Schmoll M."/>
            <person name="Druzhinina I.S."/>
            <person name="Kubicek C.P."/>
            <person name="Gaskell J.A."/>
            <person name="Kersten P."/>
            <person name="St John F."/>
            <person name="Glasner J."/>
            <person name="Sabat G."/>
            <person name="Splinter BonDurant S."/>
            <person name="Syed K."/>
            <person name="Yadav J."/>
            <person name="Mgbeahuruike A.C."/>
            <person name="Kovalchuk A."/>
            <person name="Asiegbu F.O."/>
            <person name="Lackner G."/>
            <person name="Hoffmeister D."/>
            <person name="Rencoret J."/>
            <person name="Gutierrez A."/>
            <person name="Sun H."/>
            <person name="Lindquist E."/>
            <person name="Barry K."/>
            <person name="Riley R."/>
            <person name="Grigoriev I.V."/>
            <person name="Henrissat B."/>
            <person name="Kues U."/>
            <person name="Berka R.M."/>
            <person name="Martinez A.T."/>
            <person name="Covert S.F."/>
            <person name="Blanchette R.A."/>
            <person name="Cullen D."/>
        </authorList>
    </citation>
    <scope>NUCLEOTIDE SEQUENCE [LARGE SCALE GENOMIC DNA]</scope>
    <source>
        <strain evidence="9 10">11061_1 CR5-6</strain>
    </source>
</reference>
<dbReference type="GO" id="GO:0031261">
    <property type="term" value="C:DNA replication preinitiation complex"/>
    <property type="evidence" value="ECO:0007669"/>
    <property type="project" value="TreeGrafter"/>
</dbReference>
<feature type="compositionally biased region" description="Basic and acidic residues" evidence="6">
    <location>
        <begin position="174"/>
        <end position="184"/>
    </location>
</feature>
<sequence>MPPRHEFDDPNQKCIFLSADDINDEPEGITDFPSSNAFAPRDLPDGYELRLKAYRRVWSRCLERIQSIVHSLHTPVVHAVVNDVRTAHSKQHHLPGLPYPELPVIAVSAPGGSKSVISNVVAVLSGGDAPGGKGRARTAKDIEGATPCTISHLYPADCTSLLNATKSLVTSFTNRRDDEGRGSEDGLQYPGTTKGRAATSLANYDLNLLKVWYKALVELNDVRPSLVVILHNFEQFDTFVVENAMSICSQHLPDLPLVFVLAMSAPSPVSFLRANFSRKTMSRLRVHAHTAPSGSRVVDIVMQKVTFFDLEFEPDIMIGAGALTFLSDFCARHTSSLDVVITAIQLAYLKHAEEPLSLFVLDSNLGEASAHVGRKLNNASSKAFLSSLATRIWSDAVPEDPDSSPIPDYLQDLDWDSLSSKDLLGIVDAARQEYMWNVRRMRMGYHVMQLVQAFMRGYGYKPSITTDGVEDSALVFMRRVLQGKVVRDVQHLGRMLSGVQLEALLSKLYTLFYELEPSQLKQEETEHREFIIKCRGDLPEEGVNSADAKAVIAEVALNVAQWLMLYLEQHLRRLDRQVLSEVWTTSSSSFPSELVNPAPRASLINALLHPNEVIDTHKFLFDPTASVIEDPNSPPIWELPDTSILFHRYMEAPKLINVYDWFESFADVLETQKEREKGKEEQPRPPAKRKGKGKGKGKTNVAKTSEEQKQERNEEEWQTELQARFIRALHELDYMGFVKHTGRKADHVMRTVYDVLD</sequence>
<dbReference type="InterPro" id="IPR040855">
    <property type="entry name" value="ORC_WH_C"/>
</dbReference>
<proteinExistence type="inferred from homology"/>
<keyword evidence="5" id="KW-0539">Nucleus</keyword>
<evidence type="ECO:0000259" key="8">
    <source>
        <dbReference type="Pfam" id="PF18137"/>
    </source>
</evidence>
<feature type="region of interest" description="Disordered" evidence="6">
    <location>
        <begin position="673"/>
        <end position="716"/>
    </location>
</feature>
<accession>A0A0C3SBD0</accession>
<evidence type="ECO:0000259" key="7">
    <source>
        <dbReference type="Pfam" id="PF07034"/>
    </source>
</evidence>
<dbReference type="Pfam" id="PF18137">
    <property type="entry name" value="WHD_ORC"/>
    <property type="match status" value="1"/>
</dbReference>
<comment type="similarity">
    <text evidence="2">Belongs to the ORC3 family.</text>
</comment>
<evidence type="ECO:0000256" key="6">
    <source>
        <dbReference type="SAM" id="MobiDB-lite"/>
    </source>
</evidence>
<dbReference type="GO" id="GO:0005656">
    <property type="term" value="C:nuclear pre-replicative complex"/>
    <property type="evidence" value="ECO:0007669"/>
    <property type="project" value="TreeGrafter"/>
</dbReference>
<dbReference type="PANTHER" id="PTHR12748">
    <property type="entry name" value="ORIGIN RECOGNITION COMPLEX SUBUNIT 3"/>
    <property type="match status" value="1"/>
</dbReference>
<dbReference type="CDD" id="cd20704">
    <property type="entry name" value="Orc3"/>
    <property type="match status" value="1"/>
</dbReference>
<protein>
    <submittedName>
        <fullName evidence="9">Uncharacterized protein</fullName>
    </submittedName>
</protein>
<keyword evidence="10" id="KW-1185">Reference proteome</keyword>
<dbReference type="Pfam" id="PF07034">
    <property type="entry name" value="ORC3_N"/>
    <property type="match status" value="1"/>
</dbReference>
<evidence type="ECO:0000256" key="3">
    <source>
        <dbReference type="ARBA" id="ARBA00022705"/>
    </source>
</evidence>
<feature type="region of interest" description="Disordered" evidence="6">
    <location>
        <begin position="173"/>
        <end position="192"/>
    </location>
</feature>
<evidence type="ECO:0000256" key="2">
    <source>
        <dbReference type="ARBA" id="ARBA00010977"/>
    </source>
</evidence>
<evidence type="ECO:0000313" key="10">
    <source>
        <dbReference type="Proteomes" id="UP000053257"/>
    </source>
</evidence>
<feature type="compositionally biased region" description="Basic residues" evidence="6">
    <location>
        <begin position="686"/>
        <end position="697"/>
    </location>
</feature>
<evidence type="ECO:0000313" key="9">
    <source>
        <dbReference type="EMBL" id="KIP09952.1"/>
    </source>
</evidence>
<dbReference type="GO" id="GO:0006270">
    <property type="term" value="P:DNA replication initiation"/>
    <property type="evidence" value="ECO:0007669"/>
    <property type="project" value="TreeGrafter"/>
</dbReference>
<gene>
    <name evidence="9" type="ORF">PHLGIDRAFT_115936</name>
</gene>
<dbReference type="InterPro" id="IPR045667">
    <property type="entry name" value="ORC3_N"/>
</dbReference>
<dbReference type="EMBL" id="KN840460">
    <property type="protein sequence ID" value="KIP09952.1"/>
    <property type="molecule type" value="Genomic_DNA"/>
</dbReference>
<dbReference type="PANTHER" id="PTHR12748:SF0">
    <property type="entry name" value="ORIGIN RECOGNITION COMPLEX SUBUNIT 3"/>
    <property type="match status" value="1"/>
</dbReference>
<organism evidence="9 10">
    <name type="scientific">Phlebiopsis gigantea (strain 11061_1 CR5-6)</name>
    <name type="common">White-rot fungus</name>
    <name type="synonym">Peniophora gigantea</name>
    <dbReference type="NCBI Taxonomy" id="745531"/>
    <lineage>
        <taxon>Eukaryota</taxon>
        <taxon>Fungi</taxon>
        <taxon>Dikarya</taxon>
        <taxon>Basidiomycota</taxon>
        <taxon>Agaricomycotina</taxon>
        <taxon>Agaricomycetes</taxon>
        <taxon>Polyporales</taxon>
        <taxon>Phanerochaetaceae</taxon>
        <taxon>Phlebiopsis</taxon>
    </lineage>
</organism>
<feature type="domain" description="Origin recognition complex subunit 3 N-terminal" evidence="7">
    <location>
        <begin position="31"/>
        <end position="359"/>
    </location>
</feature>
<keyword evidence="3" id="KW-0235">DNA replication</keyword>
<dbReference type="InterPro" id="IPR020795">
    <property type="entry name" value="ORC3"/>
</dbReference>
<feature type="compositionally biased region" description="Basic and acidic residues" evidence="6">
    <location>
        <begin position="673"/>
        <end position="683"/>
    </location>
</feature>
<keyword evidence="4" id="KW-0238">DNA-binding</keyword>
<dbReference type="OrthoDB" id="10265211at2759"/>
<dbReference type="STRING" id="745531.A0A0C3SBD0"/>
<name>A0A0C3SBD0_PHLG1</name>
<evidence type="ECO:0000256" key="4">
    <source>
        <dbReference type="ARBA" id="ARBA00023125"/>
    </source>
</evidence>
<dbReference type="Proteomes" id="UP000053257">
    <property type="component" value="Unassembled WGS sequence"/>
</dbReference>
<dbReference type="HOGENOM" id="CLU_010669_1_0_1"/>
<evidence type="ECO:0000256" key="1">
    <source>
        <dbReference type="ARBA" id="ARBA00004123"/>
    </source>
</evidence>